<proteinExistence type="inferred from homology"/>
<dbReference type="InterPro" id="IPR036291">
    <property type="entry name" value="NAD(P)-bd_dom_sf"/>
</dbReference>
<dbReference type="Pfam" id="PF01370">
    <property type="entry name" value="Epimerase"/>
    <property type="match status" value="1"/>
</dbReference>
<dbReference type="PANTHER" id="PTHR43103">
    <property type="entry name" value="NUCLEOSIDE-DIPHOSPHATE-SUGAR EPIMERASE"/>
    <property type="match status" value="1"/>
</dbReference>
<evidence type="ECO:0000259" key="4">
    <source>
        <dbReference type="Pfam" id="PF01370"/>
    </source>
</evidence>
<name>A0ABT1C4V2_9HYPH</name>
<keyword evidence="6" id="KW-1185">Reference proteome</keyword>
<dbReference type="RefSeq" id="WP_252817714.1">
    <property type="nucleotide sequence ID" value="NZ_JAMXQS010000003.1"/>
</dbReference>
<comment type="caution">
    <text evidence="5">The sequence shown here is derived from an EMBL/GenBank/DDBJ whole genome shotgun (WGS) entry which is preliminary data.</text>
</comment>
<gene>
    <name evidence="5" type="ORF">NGM99_07800</name>
</gene>
<dbReference type="PANTHER" id="PTHR43103:SF5">
    <property type="entry name" value="4-EPIMERASE, PUTATIVE (AFU_ORTHOLOGUE AFUA_7G00360)-RELATED"/>
    <property type="match status" value="1"/>
</dbReference>
<dbReference type="EMBL" id="JAMXQS010000003">
    <property type="protein sequence ID" value="MCO6049693.1"/>
    <property type="molecule type" value="Genomic_DNA"/>
</dbReference>
<evidence type="ECO:0000256" key="1">
    <source>
        <dbReference type="ARBA" id="ARBA00007637"/>
    </source>
</evidence>
<comment type="similarity">
    <text evidence="1">Belongs to the NAD(P)-dependent epimerase/dehydratase family.</text>
</comment>
<evidence type="ECO:0000313" key="6">
    <source>
        <dbReference type="Proteomes" id="UP001205906"/>
    </source>
</evidence>
<feature type="domain" description="NAD-dependent epimerase/dehydratase" evidence="4">
    <location>
        <begin position="3"/>
        <end position="219"/>
    </location>
</feature>
<keyword evidence="3" id="KW-0520">NAD</keyword>
<evidence type="ECO:0000256" key="3">
    <source>
        <dbReference type="ARBA" id="ARBA00023027"/>
    </source>
</evidence>
<sequence>MRVIVTGSSGFLGRHVAAHLVQAGHDVLGVDTAQPPPGITGWSHVSADLSQFAAALELVRTVDAVVHIAAIPRPTGRTAGDVFHTNVASCFNVVEAVRLAGISRLVYASSFSVLGYPFGEPFVPPQSLPIDEEHPIHAQDAYGLSKWLGEEIVEAAVRRGNLSAVSLRMPWVQSPETFAAQIGPRRETAEAVRDLWSYIDIRDAAEAFRLALDWQGEGHSRLYVAAADTYLTQETVPALQKTLPNVPLVRGLGGFAGLIDTSHAKGVLGFQPQFSWRDYQDEGNAS</sequence>
<evidence type="ECO:0000256" key="2">
    <source>
        <dbReference type="ARBA" id="ARBA00023002"/>
    </source>
</evidence>
<organism evidence="5 6">
    <name type="scientific">Mesorhizobium liriopis</name>
    <dbReference type="NCBI Taxonomy" id="2953882"/>
    <lineage>
        <taxon>Bacteria</taxon>
        <taxon>Pseudomonadati</taxon>
        <taxon>Pseudomonadota</taxon>
        <taxon>Alphaproteobacteria</taxon>
        <taxon>Hyphomicrobiales</taxon>
        <taxon>Phyllobacteriaceae</taxon>
        <taxon>Mesorhizobium</taxon>
    </lineage>
</organism>
<dbReference type="Gene3D" id="3.40.50.720">
    <property type="entry name" value="NAD(P)-binding Rossmann-like Domain"/>
    <property type="match status" value="1"/>
</dbReference>
<evidence type="ECO:0000313" key="5">
    <source>
        <dbReference type="EMBL" id="MCO6049693.1"/>
    </source>
</evidence>
<protein>
    <submittedName>
        <fullName evidence="5">NAD(P)-dependent oxidoreductase</fullName>
    </submittedName>
</protein>
<accession>A0ABT1C4V2</accession>
<dbReference type="Proteomes" id="UP001205906">
    <property type="component" value="Unassembled WGS sequence"/>
</dbReference>
<dbReference type="SUPFAM" id="SSF51735">
    <property type="entry name" value="NAD(P)-binding Rossmann-fold domains"/>
    <property type="match status" value="1"/>
</dbReference>
<dbReference type="CDD" id="cd08946">
    <property type="entry name" value="SDR_e"/>
    <property type="match status" value="1"/>
</dbReference>
<keyword evidence="2" id="KW-0560">Oxidoreductase</keyword>
<reference evidence="5 6" key="1">
    <citation type="submission" date="2022-06" db="EMBL/GenBank/DDBJ databases">
        <title>Mesorhizobium sp. strain RP14 Genome sequencing and assembly.</title>
        <authorList>
            <person name="Kim I."/>
        </authorList>
    </citation>
    <scope>NUCLEOTIDE SEQUENCE [LARGE SCALE GENOMIC DNA]</scope>
    <source>
        <strain evidence="6">RP14(2022)</strain>
    </source>
</reference>
<dbReference type="InterPro" id="IPR001509">
    <property type="entry name" value="Epimerase_deHydtase"/>
</dbReference>